<sequence length="1022" mass="116198">MTLSMWISADLQYGQVAPGVARSGAMQRVLVEYIKRHLFDDTNNTDNNNYSYDQMLVVFTKQLREFSASQLSVHSLRQAILTDEDIQAAKLVDLDSQQVPASFEVVFCVAIQGLCQALAESFVKELGFESENDEKYPDIATKFKQGRAAYTQVVYIIASLLQQGTWRWLRDHDVNDKTTKSEIYQLLAKVLLESLLVAMHGWIIVEKLRPDNEKWERYYIGVSSDDFTQRIKSFLTKLPYRYTLQPLRQAVQYEIGDINPIASNGDNFFCVELIKYRSTNNFLYQFHAGAIKTDYMAKQFKQYIKAINVQQAVPWRINLTVLHWAKCFNDLAKKYAIREKTNVEESEQAANPLVMDYDLNVAQLDSLREWIAKAFYEPDAAEKRKHFERSGEFLDHILSRQALDELSQITDEGSRTVFYLPWKADYRGRIYAETPWLTPQGGDMQRALFEFANGKPLNEQGISALCRHGANLVRRTQILSDLGITDRQVLTLDEREQWVVDHESEILASAKAPLQESFWRDVASKPMQFLAFCLTYQQWKNDPQKSIHLPIQIDGTCNGLQHISALTCDEGLARAVNVMPSNDNLPSDIYIELANEAVTTIGQLGKLRKLGVGIHEKGLVLADAWLVNNQNRQKWLNRDTAKKIVMTIPYGASETSQAGFVLEAIAELVFEEWRKTKEQENEKDTAIYNQFAQLIPWDEKGKGKKQKKFVINCSKPHYKALRKKAFCSDVIEKQEAWQELIELTALASYVALTIVHHLRFALSKKYPSVDKFAGWLEDIADACAGLPLLWLTPLGFPVCQDKFKLGGSSVTASLGTKKITIGVERLGDGVESSKQKSSLLPNLIHSLDATHLAMTLLDAKASGVTDIGSIHDCLLCHPNDAVILSQSVRETFVELYQRTKGNPPEPLKRWFDWMNLIEKISVLQKPNLILGALDETDGLGERMLRSSAAQSQNAEYALLILDKIRNLETSQRYLVRSLLEYMVETGVQKKNPKNFPPELFSMGDLILVDSNKKTPLSEYFFS</sequence>
<dbReference type="Gene3D" id="1.10.287.280">
    <property type="match status" value="1"/>
</dbReference>
<dbReference type="InterPro" id="IPR043502">
    <property type="entry name" value="DNA/RNA_pol_sf"/>
</dbReference>
<dbReference type="PROSITE" id="PS00900">
    <property type="entry name" value="RNA_POL_PHAGE_1"/>
    <property type="match status" value="1"/>
</dbReference>
<dbReference type="PANTHER" id="PTHR10102:SF0">
    <property type="entry name" value="DNA-DIRECTED RNA POLYMERASE, MITOCHONDRIAL"/>
    <property type="match status" value="1"/>
</dbReference>
<gene>
    <name evidence="9" type="ORF">SAMN02743940_0031</name>
</gene>
<feature type="domain" description="DNA-directed RNA polymerase C-terminal" evidence="8">
    <location>
        <begin position="455"/>
        <end position="898"/>
    </location>
</feature>
<dbReference type="InterPro" id="IPR046950">
    <property type="entry name" value="DNA-dir_Rpol_C_phage-type"/>
</dbReference>
<protein>
    <recommendedName>
        <fullName evidence="2">DNA-directed RNA polymerase</fullName>
        <ecNumber evidence="2">2.7.7.6</ecNumber>
    </recommendedName>
</protein>
<dbReference type="GO" id="GO:0003677">
    <property type="term" value="F:DNA binding"/>
    <property type="evidence" value="ECO:0007669"/>
    <property type="project" value="InterPro"/>
</dbReference>
<dbReference type="RefSeq" id="WP_028462369.1">
    <property type="nucleotide sequence ID" value="NZ_FSRO01000002.1"/>
</dbReference>
<evidence type="ECO:0000256" key="3">
    <source>
        <dbReference type="ARBA" id="ARBA00022478"/>
    </source>
</evidence>
<organism evidence="9 10">
    <name type="scientific">Nitrosomonas cryotolerans ATCC 49181</name>
    <dbReference type="NCBI Taxonomy" id="1131553"/>
    <lineage>
        <taxon>Bacteria</taxon>
        <taxon>Pseudomonadati</taxon>
        <taxon>Pseudomonadota</taxon>
        <taxon>Betaproteobacteria</taxon>
        <taxon>Nitrosomonadales</taxon>
        <taxon>Nitrosomonadaceae</taxon>
        <taxon>Nitrosomonas</taxon>
    </lineage>
</organism>
<dbReference type="SUPFAM" id="SSF56672">
    <property type="entry name" value="DNA/RNA polymerases"/>
    <property type="match status" value="1"/>
</dbReference>
<dbReference type="Pfam" id="PF00940">
    <property type="entry name" value="RNA_pol"/>
    <property type="match status" value="1"/>
</dbReference>
<keyword evidence="10" id="KW-1185">Reference proteome</keyword>
<proteinExistence type="inferred from homology"/>
<dbReference type="Proteomes" id="UP000185062">
    <property type="component" value="Unassembled WGS sequence"/>
</dbReference>
<dbReference type="EC" id="2.7.7.6" evidence="2"/>
<name>A0A1N6JY23_9PROT</name>
<keyword evidence="5" id="KW-0548">Nucleotidyltransferase</keyword>
<evidence type="ECO:0000256" key="7">
    <source>
        <dbReference type="ARBA" id="ARBA00048552"/>
    </source>
</evidence>
<accession>A0A1N6JY23</accession>
<evidence type="ECO:0000256" key="5">
    <source>
        <dbReference type="ARBA" id="ARBA00022695"/>
    </source>
</evidence>
<evidence type="ECO:0000259" key="8">
    <source>
        <dbReference type="Pfam" id="PF00940"/>
    </source>
</evidence>
<dbReference type="EMBL" id="FSRO01000002">
    <property type="protein sequence ID" value="SIO49232.1"/>
    <property type="molecule type" value="Genomic_DNA"/>
</dbReference>
<keyword evidence="6" id="KW-0804">Transcription</keyword>
<dbReference type="STRING" id="44575.SAMN05216419_105610"/>
<evidence type="ECO:0000256" key="4">
    <source>
        <dbReference type="ARBA" id="ARBA00022679"/>
    </source>
</evidence>
<dbReference type="Gene3D" id="1.10.150.20">
    <property type="entry name" value="5' to 3' exonuclease, C-terminal subdomain"/>
    <property type="match status" value="1"/>
</dbReference>
<dbReference type="AlphaFoldDB" id="A0A1N6JY23"/>
<keyword evidence="4" id="KW-0808">Transferase</keyword>
<comment type="similarity">
    <text evidence="1">Belongs to the phage and mitochondrial RNA polymerase family.</text>
</comment>
<comment type="catalytic activity">
    <reaction evidence="7">
        <text>RNA(n) + a ribonucleoside 5'-triphosphate = RNA(n+1) + diphosphate</text>
        <dbReference type="Rhea" id="RHEA:21248"/>
        <dbReference type="Rhea" id="RHEA-COMP:14527"/>
        <dbReference type="Rhea" id="RHEA-COMP:17342"/>
        <dbReference type="ChEBI" id="CHEBI:33019"/>
        <dbReference type="ChEBI" id="CHEBI:61557"/>
        <dbReference type="ChEBI" id="CHEBI:140395"/>
        <dbReference type="EC" id="2.7.7.6"/>
    </reaction>
</comment>
<evidence type="ECO:0000313" key="10">
    <source>
        <dbReference type="Proteomes" id="UP000185062"/>
    </source>
</evidence>
<reference evidence="9 10" key="1">
    <citation type="submission" date="2016-12" db="EMBL/GenBank/DDBJ databases">
        <authorList>
            <person name="Song W.-J."/>
            <person name="Kurnit D.M."/>
        </authorList>
    </citation>
    <scope>NUCLEOTIDE SEQUENCE [LARGE SCALE GENOMIC DNA]</scope>
    <source>
        <strain evidence="9 10">ATCC 49181</strain>
    </source>
</reference>
<dbReference type="PROSITE" id="PS00489">
    <property type="entry name" value="RNA_POL_PHAGE_2"/>
    <property type="match status" value="1"/>
</dbReference>
<dbReference type="PANTHER" id="PTHR10102">
    <property type="entry name" value="DNA-DIRECTED RNA POLYMERASE, MITOCHONDRIAL"/>
    <property type="match status" value="1"/>
</dbReference>
<dbReference type="GO" id="GO:0006351">
    <property type="term" value="P:DNA-templated transcription"/>
    <property type="evidence" value="ECO:0007669"/>
    <property type="project" value="InterPro"/>
</dbReference>
<keyword evidence="3" id="KW-0240">DNA-directed RNA polymerase</keyword>
<evidence type="ECO:0000256" key="1">
    <source>
        <dbReference type="ARBA" id="ARBA00009493"/>
    </source>
</evidence>
<evidence type="ECO:0000313" key="9">
    <source>
        <dbReference type="EMBL" id="SIO49232.1"/>
    </source>
</evidence>
<dbReference type="GO" id="GO:0000428">
    <property type="term" value="C:DNA-directed RNA polymerase complex"/>
    <property type="evidence" value="ECO:0007669"/>
    <property type="project" value="UniProtKB-KW"/>
</dbReference>
<evidence type="ECO:0000256" key="6">
    <source>
        <dbReference type="ARBA" id="ARBA00023163"/>
    </source>
</evidence>
<dbReference type="eggNOG" id="COG5108">
    <property type="taxonomic scope" value="Bacteria"/>
</dbReference>
<dbReference type="GO" id="GO:0003899">
    <property type="term" value="F:DNA-directed RNA polymerase activity"/>
    <property type="evidence" value="ECO:0007669"/>
    <property type="project" value="UniProtKB-EC"/>
</dbReference>
<dbReference type="InterPro" id="IPR002092">
    <property type="entry name" value="DNA-dir_Rpol_phage-type"/>
</dbReference>
<evidence type="ECO:0000256" key="2">
    <source>
        <dbReference type="ARBA" id="ARBA00012418"/>
    </source>
</evidence>